<dbReference type="PANTHER" id="PTHR42891">
    <property type="entry name" value="D-GLYCERO-BETA-D-MANNO-HEPTOSE-1,7-BISPHOSPHATE 7-PHOSPHATASE"/>
    <property type="match status" value="1"/>
</dbReference>
<feature type="binding site" evidence="11">
    <location>
        <position position="13"/>
    </location>
    <ligand>
        <name>Mg(2+)</name>
        <dbReference type="ChEBI" id="CHEBI:18420"/>
    </ligand>
</feature>
<evidence type="ECO:0000256" key="7">
    <source>
        <dbReference type="PIRNR" id="PIRNR004682"/>
    </source>
</evidence>
<evidence type="ECO:0000256" key="6">
    <source>
        <dbReference type="ARBA" id="ARBA00031828"/>
    </source>
</evidence>
<feature type="binding site" evidence="11">
    <location>
        <position position="100"/>
    </location>
    <ligand>
        <name>Zn(2+)</name>
        <dbReference type="ChEBI" id="CHEBI:29105"/>
    </ligand>
</feature>
<feature type="active site" description="Nucleophile" evidence="8">
    <location>
        <position position="11"/>
    </location>
</feature>
<evidence type="ECO:0000256" key="4">
    <source>
        <dbReference type="ARBA" id="ARBA00022801"/>
    </source>
</evidence>
<dbReference type="Gene3D" id="3.40.50.1000">
    <property type="entry name" value="HAD superfamily/HAD-like"/>
    <property type="match status" value="1"/>
</dbReference>
<keyword evidence="2 7" id="KW-0963">Cytoplasm</keyword>
<proteinExistence type="inferred from homology"/>
<feature type="binding site" evidence="11">
    <location>
        <position position="92"/>
    </location>
    <ligand>
        <name>Zn(2+)</name>
        <dbReference type="ChEBI" id="CHEBI:29105"/>
    </ligand>
</feature>
<keyword evidence="5 7" id="KW-0119">Carbohydrate metabolism</keyword>
<dbReference type="InterPro" id="IPR036412">
    <property type="entry name" value="HAD-like_sf"/>
</dbReference>
<evidence type="ECO:0000256" key="5">
    <source>
        <dbReference type="ARBA" id="ARBA00023277"/>
    </source>
</evidence>
<keyword evidence="3 11" id="KW-0479">Metal-binding</keyword>
<protein>
    <recommendedName>
        <fullName evidence="6 7">D,D-heptose 1,7-bisphosphate phosphatase</fullName>
        <ecNumber evidence="7">3.1.3.-</ecNumber>
    </recommendedName>
</protein>
<feature type="site" description="Stabilizes the phosphoryl group" evidence="10">
    <location>
        <position position="104"/>
    </location>
</feature>
<dbReference type="InterPro" id="IPR006543">
    <property type="entry name" value="Histidinol-phos"/>
</dbReference>
<dbReference type="NCBIfam" id="TIGR01662">
    <property type="entry name" value="HAD-SF-IIIA"/>
    <property type="match status" value="1"/>
</dbReference>
<feature type="binding site" evidence="11">
    <location>
        <position position="94"/>
    </location>
    <ligand>
        <name>Zn(2+)</name>
        <dbReference type="ChEBI" id="CHEBI:29105"/>
    </ligand>
</feature>
<feature type="binding site" evidence="11">
    <location>
        <position position="11"/>
    </location>
    <ligand>
        <name>Mg(2+)</name>
        <dbReference type="ChEBI" id="CHEBI:18420"/>
    </ligand>
</feature>
<evidence type="ECO:0000256" key="8">
    <source>
        <dbReference type="PIRSR" id="PIRSR004682-1"/>
    </source>
</evidence>
<evidence type="ECO:0000256" key="3">
    <source>
        <dbReference type="ARBA" id="ARBA00022723"/>
    </source>
</evidence>
<evidence type="ECO:0000256" key="1">
    <source>
        <dbReference type="ARBA" id="ARBA00004496"/>
    </source>
</evidence>
<dbReference type="EMBL" id="FLUO01000002">
    <property type="protein sequence ID" value="SBW11589.1"/>
    <property type="molecule type" value="Genomic_DNA"/>
</dbReference>
<accession>A0A212KIY1</accession>
<comment type="similarity">
    <text evidence="7">Belongs to the gmhB family.</text>
</comment>
<dbReference type="GO" id="GO:0016791">
    <property type="term" value="F:phosphatase activity"/>
    <property type="evidence" value="ECO:0007669"/>
    <property type="project" value="InterPro"/>
</dbReference>
<name>A0A212KIY1_9PROT</name>
<feature type="binding site" evidence="9">
    <location>
        <position position="130"/>
    </location>
    <ligand>
        <name>substrate</name>
    </ligand>
</feature>
<comment type="subcellular location">
    <subcellularLocation>
        <location evidence="1 7">Cytoplasm</location>
    </subcellularLocation>
</comment>
<dbReference type="AlphaFoldDB" id="A0A212KIY1"/>
<dbReference type="PIRSF" id="PIRSF004682">
    <property type="entry name" value="GmhB"/>
    <property type="match status" value="1"/>
</dbReference>
<dbReference type="GO" id="GO:0005737">
    <property type="term" value="C:cytoplasm"/>
    <property type="evidence" value="ECO:0007669"/>
    <property type="project" value="UniProtKB-SubCell"/>
</dbReference>
<dbReference type="InterPro" id="IPR006357">
    <property type="entry name" value="HAD-SF_hydro_IIA"/>
</dbReference>
<evidence type="ECO:0000313" key="12">
    <source>
        <dbReference type="EMBL" id="SBW11589.1"/>
    </source>
</evidence>
<evidence type="ECO:0000256" key="9">
    <source>
        <dbReference type="PIRSR" id="PIRSR004682-2"/>
    </source>
</evidence>
<feature type="binding site" evidence="9">
    <location>
        <begin position="11"/>
        <end position="13"/>
    </location>
    <ligand>
        <name>substrate</name>
    </ligand>
</feature>
<keyword evidence="4 7" id="KW-0378">Hydrolase</keyword>
<dbReference type="Pfam" id="PF13242">
    <property type="entry name" value="Hydrolase_like"/>
    <property type="match status" value="1"/>
</dbReference>
<dbReference type="NCBIfam" id="TIGR01656">
    <property type="entry name" value="Histidinol-ppas"/>
    <property type="match status" value="1"/>
</dbReference>
<dbReference type="SUPFAM" id="SSF56784">
    <property type="entry name" value="HAD-like"/>
    <property type="match status" value="1"/>
</dbReference>
<feature type="binding site" evidence="9">
    <location>
        <begin position="103"/>
        <end position="104"/>
    </location>
    <ligand>
        <name>substrate</name>
    </ligand>
</feature>
<feature type="binding site" evidence="11">
    <location>
        <position position="129"/>
    </location>
    <ligand>
        <name>Mg(2+)</name>
        <dbReference type="ChEBI" id="CHEBI:18420"/>
    </ligand>
</feature>
<feature type="binding site" evidence="11">
    <location>
        <position position="102"/>
    </location>
    <ligand>
        <name>Zn(2+)</name>
        <dbReference type="ChEBI" id="CHEBI:29105"/>
    </ligand>
</feature>
<dbReference type="Pfam" id="PF13344">
    <property type="entry name" value="Hydrolase_6"/>
    <property type="match status" value="1"/>
</dbReference>
<comment type="cofactor">
    <cofactor evidence="11">
        <name>Zn(2+)</name>
        <dbReference type="ChEBI" id="CHEBI:29105"/>
    </cofactor>
</comment>
<feature type="site" description="Stabilizes the phosphoryl group" evidence="10">
    <location>
        <position position="53"/>
    </location>
</feature>
<reference evidence="12" key="1">
    <citation type="submission" date="2016-04" db="EMBL/GenBank/DDBJ databases">
        <authorList>
            <person name="Evans L.H."/>
            <person name="Alamgir A."/>
            <person name="Owens N."/>
            <person name="Weber N.D."/>
            <person name="Virtaneva K."/>
            <person name="Barbian K."/>
            <person name="Babar A."/>
            <person name="Rosenke K."/>
        </authorList>
    </citation>
    <scope>NUCLEOTIDE SEQUENCE</scope>
    <source>
        <strain evidence="12">86</strain>
    </source>
</reference>
<feature type="binding site" evidence="11">
    <location>
        <position position="130"/>
    </location>
    <ligand>
        <name>Mg(2+)</name>
        <dbReference type="ChEBI" id="CHEBI:18420"/>
    </ligand>
</feature>
<dbReference type="InterPro" id="IPR006549">
    <property type="entry name" value="HAD-SF_hydro_IIIA"/>
</dbReference>
<dbReference type="InterPro" id="IPR023214">
    <property type="entry name" value="HAD_sf"/>
</dbReference>
<keyword evidence="11" id="KW-0460">Magnesium</keyword>
<evidence type="ECO:0000256" key="11">
    <source>
        <dbReference type="PIRSR" id="PIRSR004682-4"/>
    </source>
</evidence>
<evidence type="ECO:0000256" key="10">
    <source>
        <dbReference type="PIRSR" id="PIRSR004682-3"/>
    </source>
</evidence>
<feature type="active site" description="Proton donor" evidence="8">
    <location>
        <position position="13"/>
    </location>
</feature>
<feature type="binding site" evidence="9">
    <location>
        <begin position="19"/>
        <end position="22"/>
    </location>
    <ligand>
        <name>substrate</name>
    </ligand>
</feature>
<feature type="site" description="Contributes to substrate recognition" evidence="10">
    <location>
        <position position="103"/>
    </location>
</feature>
<feature type="binding site" evidence="9">
    <location>
        <begin position="53"/>
        <end position="56"/>
    </location>
    <ligand>
        <name>substrate</name>
    </ligand>
</feature>
<dbReference type="CDD" id="cd07503">
    <property type="entry name" value="HAD_HisB-N"/>
    <property type="match status" value="1"/>
</dbReference>
<dbReference type="EC" id="3.1.3.-" evidence="7"/>
<sequence>MTALRPAAFVDRDGTLIVEKNYLGDPAGVELLPGAAEAVRALKAAGYAVVMLTNQSGVARGYFDMAAVDRVHARLGELLAAEGAALDAIYTCPHGPGDACSCRKPLPGLARQAAADLGLDLSRSLVFGDKAADLGVGRAVGALAVLVRTGHGAAEEPTAAPLADLVADDLAAAVRLIPKP</sequence>
<dbReference type="InterPro" id="IPR004446">
    <property type="entry name" value="Heptose_bisP_phosphatase"/>
</dbReference>
<dbReference type="PANTHER" id="PTHR42891:SF1">
    <property type="entry name" value="D-GLYCERO-BETA-D-MANNO-HEPTOSE-1,7-BISPHOSPHATE 7-PHOSPHATASE"/>
    <property type="match status" value="1"/>
</dbReference>
<keyword evidence="11" id="KW-0862">Zinc</keyword>
<comment type="cofactor">
    <cofactor evidence="11">
        <name>Mg(2+)</name>
        <dbReference type="ChEBI" id="CHEBI:18420"/>
    </cofactor>
</comment>
<gene>
    <name evidence="12" type="primary">gmhB</name>
    <name evidence="12" type="ORF">KL86APRO_20240</name>
</gene>
<organism evidence="12">
    <name type="scientific">uncultured Alphaproteobacteria bacterium</name>
    <dbReference type="NCBI Taxonomy" id="91750"/>
    <lineage>
        <taxon>Bacteria</taxon>
        <taxon>Pseudomonadati</taxon>
        <taxon>Pseudomonadota</taxon>
        <taxon>Alphaproteobacteria</taxon>
        <taxon>environmental samples</taxon>
    </lineage>
</organism>
<evidence type="ECO:0000256" key="2">
    <source>
        <dbReference type="ARBA" id="ARBA00022490"/>
    </source>
</evidence>
<dbReference type="GO" id="GO:0005975">
    <property type="term" value="P:carbohydrate metabolic process"/>
    <property type="evidence" value="ECO:0007669"/>
    <property type="project" value="InterPro"/>
</dbReference>
<dbReference type="GO" id="GO:0046872">
    <property type="term" value="F:metal ion binding"/>
    <property type="evidence" value="ECO:0007669"/>
    <property type="project" value="UniProtKB-KW"/>
</dbReference>